<dbReference type="GO" id="GO:0051539">
    <property type="term" value="F:4 iron, 4 sulfur cluster binding"/>
    <property type="evidence" value="ECO:0007669"/>
    <property type="project" value="UniProtKB-UniRule"/>
</dbReference>
<dbReference type="CDD" id="cd03431">
    <property type="entry name" value="NUDIX_DNA_Glycosylase_C-MutY"/>
    <property type="match status" value="1"/>
</dbReference>
<dbReference type="InterPro" id="IPR015797">
    <property type="entry name" value="NUDIX_hydrolase-like_dom_sf"/>
</dbReference>
<keyword evidence="12" id="KW-0234">DNA repair</keyword>
<evidence type="ECO:0000256" key="1">
    <source>
        <dbReference type="ARBA" id="ARBA00000843"/>
    </source>
</evidence>
<dbReference type="Gene3D" id="1.10.1670.10">
    <property type="entry name" value="Helix-hairpin-Helix base-excision DNA repair enzymes (C-terminal)"/>
    <property type="match status" value="1"/>
</dbReference>
<dbReference type="GO" id="GO:0006298">
    <property type="term" value="P:mismatch repair"/>
    <property type="evidence" value="ECO:0007669"/>
    <property type="project" value="TreeGrafter"/>
</dbReference>
<dbReference type="GO" id="GO:0000701">
    <property type="term" value="F:purine-specific mismatch base pair DNA N-glycosylase activity"/>
    <property type="evidence" value="ECO:0007669"/>
    <property type="project" value="UniProtKB-EC"/>
</dbReference>
<dbReference type="OrthoDB" id="9802365at2"/>
<dbReference type="Proteomes" id="UP000183639">
    <property type="component" value="Unassembled WGS sequence"/>
</dbReference>
<evidence type="ECO:0000256" key="2">
    <source>
        <dbReference type="ARBA" id="ARBA00002933"/>
    </source>
</evidence>
<evidence type="ECO:0000259" key="15">
    <source>
        <dbReference type="SMART" id="SM00478"/>
    </source>
</evidence>
<comment type="function">
    <text evidence="2">Adenine glycosylase active on G-A mispairs. MutY also corrects error-prone DNA synthesis past GO lesions which are due to the oxidatively damaged form of guanine: 7,8-dihydro-8-oxoguanine (8-oxo-dGTP).</text>
</comment>
<dbReference type="EMBL" id="FOQK01000029">
    <property type="protein sequence ID" value="SFI33270.1"/>
    <property type="molecule type" value="Genomic_DNA"/>
</dbReference>
<evidence type="ECO:0000256" key="12">
    <source>
        <dbReference type="ARBA" id="ARBA00023204"/>
    </source>
</evidence>
<keyword evidence="8 14" id="KW-0227">DNA damage</keyword>
<dbReference type="InterPro" id="IPR005760">
    <property type="entry name" value="A/G_AdeGlyc_MutY"/>
</dbReference>
<dbReference type="GO" id="GO:0032357">
    <property type="term" value="F:oxidized purine DNA binding"/>
    <property type="evidence" value="ECO:0007669"/>
    <property type="project" value="TreeGrafter"/>
</dbReference>
<dbReference type="GO" id="GO:0046872">
    <property type="term" value="F:metal ion binding"/>
    <property type="evidence" value="ECO:0007669"/>
    <property type="project" value="UniProtKB-UniRule"/>
</dbReference>
<evidence type="ECO:0000256" key="4">
    <source>
        <dbReference type="ARBA" id="ARBA00012045"/>
    </source>
</evidence>
<evidence type="ECO:0000256" key="7">
    <source>
        <dbReference type="ARBA" id="ARBA00022723"/>
    </source>
</evidence>
<dbReference type="PANTHER" id="PTHR42944">
    <property type="entry name" value="ADENINE DNA GLYCOSYLASE"/>
    <property type="match status" value="1"/>
</dbReference>
<dbReference type="AlphaFoldDB" id="A0A1I3HCJ5"/>
<dbReference type="EC" id="3.2.2.31" evidence="4 14"/>
<proteinExistence type="inferred from homology"/>
<dbReference type="InterPro" id="IPR023170">
    <property type="entry name" value="HhH_base_excis_C"/>
</dbReference>
<evidence type="ECO:0000256" key="13">
    <source>
        <dbReference type="ARBA" id="ARBA00023295"/>
    </source>
</evidence>
<dbReference type="SUPFAM" id="SSF48150">
    <property type="entry name" value="DNA-glycosylase"/>
    <property type="match status" value="1"/>
</dbReference>
<dbReference type="SMART" id="SM00478">
    <property type="entry name" value="ENDO3c"/>
    <property type="match status" value="1"/>
</dbReference>
<keyword evidence="6" id="KW-0004">4Fe-4S</keyword>
<keyword evidence="13 14" id="KW-0326">Glycosidase</keyword>
<comment type="catalytic activity">
    <reaction evidence="1 14">
        <text>Hydrolyzes free adenine bases from 7,8-dihydro-8-oxoguanine:adenine mismatched double-stranded DNA, leaving an apurinic site.</text>
        <dbReference type="EC" id="3.2.2.31"/>
    </reaction>
</comment>
<comment type="cofactor">
    <cofactor evidence="14">
        <name>[4Fe-4S] cluster</name>
        <dbReference type="ChEBI" id="CHEBI:49883"/>
    </cofactor>
    <text evidence="14">Binds 1 [4Fe-4S] cluster.</text>
</comment>
<keyword evidence="10 14" id="KW-0408">Iron</keyword>
<evidence type="ECO:0000256" key="3">
    <source>
        <dbReference type="ARBA" id="ARBA00008343"/>
    </source>
</evidence>
<evidence type="ECO:0000313" key="17">
    <source>
        <dbReference type="Proteomes" id="UP000183639"/>
    </source>
</evidence>
<dbReference type="NCBIfam" id="TIGR01084">
    <property type="entry name" value="mutY"/>
    <property type="match status" value="1"/>
</dbReference>
<dbReference type="InterPro" id="IPR003265">
    <property type="entry name" value="HhH-GPD_domain"/>
</dbReference>
<gene>
    <name evidence="16" type="ORF">SAMN04487861_1299</name>
</gene>
<evidence type="ECO:0000256" key="6">
    <source>
        <dbReference type="ARBA" id="ARBA00022485"/>
    </source>
</evidence>
<keyword evidence="9" id="KW-0378">Hydrolase</keyword>
<sequence>MKPALTLNHADILPGIIQPLLTWYKGQASDRQLPWRLSPTPYHTWLSEIMLQQTRAAAVIPYYERFLAALPDIAALAAADDEMLMKLWQGLGYYSRARNLKKAAQVIVAEHGGRLPQEHKALLALPGIGRYTASAIGSIAWGKPWPAVDGNMLRVIMRVLACPEDIMAARTRTAVENALAPHYPTGSDASSLNQAFMDLGATVCLPHGTPHCPACPLQQLCLAHDNGQEQKYPVRAAAKPRRQEDRTILLLHQGAAYALHQRPAKGLLAGLWEFPNLPGRLSQQDIEAWLQCHGYRASRIKPLPAARHIFSHVEWHLSGWDIQLQADCLQTAECPASLFWASAAEISNTYSIPSAFTYYLPYIK</sequence>
<organism evidence="16 17">
    <name type="scientific">Selenomonas ruminantium</name>
    <dbReference type="NCBI Taxonomy" id="971"/>
    <lineage>
        <taxon>Bacteria</taxon>
        <taxon>Bacillati</taxon>
        <taxon>Bacillota</taxon>
        <taxon>Negativicutes</taxon>
        <taxon>Selenomonadales</taxon>
        <taxon>Selenomonadaceae</taxon>
        <taxon>Selenomonas</taxon>
    </lineage>
</organism>
<reference evidence="16 17" key="1">
    <citation type="submission" date="2016-10" db="EMBL/GenBank/DDBJ databases">
        <authorList>
            <person name="de Groot N.N."/>
        </authorList>
    </citation>
    <scope>NUCLEOTIDE SEQUENCE [LARGE SCALE GENOMIC DNA]</scope>
    <source>
        <strain evidence="16 17">Z108</strain>
    </source>
</reference>
<dbReference type="InterPro" id="IPR044298">
    <property type="entry name" value="MIG/MutY"/>
</dbReference>
<feature type="domain" description="HhH-GPD" evidence="15">
    <location>
        <begin position="50"/>
        <end position="202"/>
    </location>
</feature>
<evidence type="ECO:0000313" key="16">
    <source>
        <dbReference type="EMBL" id="SFI33270.1"/>
    </source>
</evidence>
<evidence type="ECO:0000256" key="11">
    <source>
        <dbReference type="ARBA" id="ARBA00023014"/>
    </source>
</evidence>
<evidence type="ECO:0000256" key="14">
    <source>
        <dbReference type="RuleBase" id="RU365096"/>
    </source>
</evidence>
<dbReference type="Pfam" id="PF14815">
    <property type="entry name" value="NUDIX_4"/>
    <property type="match status" value="1"/>
</dbReference>
<dbReference type="GO" id="GO:0006284">
    <property type="term" value="P:base-excision repair"/>
    <property type="evidence" value="ECO:0007669"/>
    <property type="project" value="UniProtKB-UniRule"/>
</dbReference>
<dbReference type="GO" id="GO:0035485">
    <property type="term" value="F:adenine/guanine mispair binding"/>
    <property type="evidence" value="ECO:0007669"/>
    <property type="project" value="TreeGrafter"/>
</dbReference>
<dbReference type="CDD" id="cd00056">
    <property type="entry name" value="ENDO3c"/>
    <property type="match status" value="1"/>
</dbReference>
<evidence type="ECO:0000256" key="8">
    <source>
        <dbReference type="ARBA" id="ARBA00022763"/>
    </source>
</evidence>
<name>A0A1I3HCJ5_SELRU</name>
<dbReference type="RefSeq" id="WP_143092200.1">
    <property type="nucleotide sequence ID" value="NZ_FOQK01000029.1"/>
</dbReference>
<dbReference type="Gene3D" id="3.90.79.10">
    <property type="entry name" value="Nucleoside Triphosphate Pyrophosphohydrolase"/>
    <property type="match status" value="1"/>
</dbReference>
<dbReference type="InterPro" id="IPR011257">
    <property type="entry name" value="DNA_glycosylase"/>
</dbReference>
<protein>
    <recommendedName>
        <fullName evidence="5 14">Adenine DNA glycosylase</fullName>
        <ecNumber evidence="4 14">3.2.2.31</ecNumber>
    </recommendedName>
</protein>
<evidence type="ECO:0000256" key="10">
    <source>
        <dbReference type="ARBA" id="ARBA00023004"/>
    </source>
</evidence>
<keyword evidence="7" id="KW-0479">Metal-binding</keyword>
<dbReference type="GO" id="GO:0034039">
    <property type="term" value="F:8-oxo-7,8-dihydroguanine DNA N-glycosylase activity"/>
    <property type="evidence" value="ECO:0007669"/>
    <property type="project" value="TreeGrafter"/>
</dbReference>
<dbReference type="SUPFAM" id="SSF55811">
    <property type="entry name" value="Nudix"/>
    <property type="match status" value="1"/>
</dbReference>
<evidence type="ECO:0000256" key="5">
    <source>
        <dbReference type="ARBA" id="ARBA00022023"/>
    </source>
</evidence>
<dbReference type="Gene3D" id="1.10.340.30">
    <property type="entry name" value="Hypothetical protein, domain 2"/>
    <property type="match status" value="1"/>
</dbReference>
<evidence type="ECO:0000256" key="9">
    <source>
        <dbReference type="ARBA" id="ARBA00022801"/>
    </source>
</evidence>
<accession>A0A1I3HCJ5</accession>
<dbReference type="PROSITE" id="PS01155">
    <property type="entry name" value="ENDONUCLEASE_III_2"/>
    <property type="match status" value="1"/>
</dbReference>
<dbReference type="FunFam" id="1.10.340.30:FF:000002">
    <property type="entry name" value="Adenine DNA glycosylase"/>
    <property type="match status" value="1"/>
</dbReference>
<dbReference type="InterPro" id="IPR004036">
    <property type="entry name" value="Endonuclease-III-like_CS2"/>
</dbReference>
<comment type="similarity">
    <text evidence="3 14">Belongs to the Nth/MutY family.</text>
</comment>
<keyword evidence="11" id="KW-0411">Iron-sulfur</keyword>
<dbReference type="InterPro" id="IPR029119">
    <property type="entry name" value="MutY_C"/>
</dbReference>
<dbReference type="Pfam" id="PF00730">
    <property type="entry name" value="HhH-GPD"/>
    <property type="match status" value="1"/>
</dbReference>
<dbReference type="PANTHER" id="PTHR42944:SF1">
    <property type="entry name" value="ADENINE DNA GLYCOSYLASE"/>
    <property type="match status" value="1"/>
</dbReference>